<organism evidence="1 2">
    <name type="scientific">Spongiivirga citrea</name>
    <dbReference type="NCBI Taxonomy" id="1481457"/>
    <lineage>
        <taxon>Bacteria</taxon>
        <taxon>Pseudomonadati</taxon>
        <taxon>Bacteroidota</taxon>
        <taxon>Flavobacteriia</taxon>
        <taxon>Flavobacteriales</taxon>
        <taxon>Flavobacteriaceae</taxon>
        <taxon>Spongiivirga</taxon>
    </lineage>
</organism>
<dbReference type="PANTHER" id="PTHR43737">
    <property type="entry name" value="BLL7424 PROTEIN"/>
    <property type="match status" value="1"/>
</dbReference>
<dbReference type="PROSITE" id="PS51318">
    <property type="entry name" value="TAT"/>
    <property type="match status" value="1"/>
</dbReference>
<comment type="caution">
    <text evidence="1">The sequence shown here is derived from an EMBL/GenBank/DDBJ whole genome shotgun (WGS) entry which is preliminary data.</text>
</comment>
<keyword evidence="2" id="KW-1185">Reference proteome</keyword>
<dbReference type="Pfam" id="PF07394">
    <property type="entry name" value="DUF1501"/>
    <property type="match status" value="1"/>
</dbReference>
<dbReference type="RefSeq" id="WP_164032675.1">
    <property type="nucleotide sequence ID" value="NZ_JAABOQ010000005.1"/>
</dbReference>
<reference evidence="1 2" key="1">
    <citation type="submission" date="2020-01" db="EMBL/GenBank/DDBJ databases">
        <title>Spongiivirga citrea KCTC 32990T.</title>
        <authorList>
            <person name="Wang G."/>
        </authorList>
    </citation>
    <scope>NUCLEOTIDE SEQUENCE [LARGE SCALE GENOMIC DNA]</scope>
    <source>
        <strain evidence="1 2">KCTC 32990</strain>
    </source>
</reference>
<name>A0A6M0CJ71_9FLAO</name>
<dbReference type="PANTHER" id="PTHR43737:SF1">
    <property type="entry name" value="DUF1501 DOMAIN-CONTAINING PROTEIN"/>
    <property type="match status" value="1"/>
</dbReference>
<dbReference type="InterPro" id="IPR006311">
    <property type="entry name" value="TAT_signal"/>
</dbReference>
<evidence type="ECO:0000313" key="1">
    <source>
        <dbReference type="EMBL" id="NER17988.1"/>
    </source>
</evidence>
<dbReference type="AlphaFoldDB" id="A0A6M0CJ71"/>
<evidence type="ECO:0000313" key="2">
    <source>
        <dbReference type="Proteomes" id="UP000474296"/>
    </source>
</evidence>
<proteinExistence type="predicted"/>
<gene>
    <name evidence="1" type="ORF">GWK10_12245</name>
</gene>
<sequence length="543" mass="60872">MCNHHNTGRTAPISPKKLDKHALEHKQWNRRSFLQALGLATGGSFMLANSPITYAQPSRLASAINQAEGDRVVIIIRLSGGNDGLNTIVPIYDYDTYAQRRPNIRILQEQMTNLSDDFGIPNYLTNMERMWGDGAMKVVHGVGYENQNLSHFTGSDNWANTNPGETDYTGWMGRYFEGKFPDFLLDPPPMPAAIQIGSIGNLIFDGIETNYAFTVANPQRLFEIASGGELFNTDQIPDCTYGEQLQFMKGSANNTITYAGIIHEAYQRSFDTANYTDTRMGNQLRIVSRLIKGNLGTKVYMISLGGFDTHSGQLEAHQRLMLDLSDNLKTFYDDLATVEKDRDVLSMTISEFGRRVEENGSAGTDHGSASNMMLFGPGLEDNGFIGNHPDLQALDRRGNMQYDVDFRAVYGTVMKEWLCIEEDIVDDALYGGYDSLDLGFGCVSRLDTEEEITENTEDFTHNAIYDDNGQTSIYINAPTAMHMDVKLYNVLGQVVTTLRNEMMPEGVSTINIREEAKMRLATGQYIYRIATIDRNYSRTVLMR</sequence>
<dbReference type="InterPro" id="IPR010869">
    <property type="entry name" value="DUF1501"/>
</dbReference>
<dbReference type="Proteomes" id="UP000474296">
    <property type="component" value="Unassembled WGS sequence"/>
</dbReference>
<dbReference type="EMBL" id="JAABOQ010000005">
    <property type="protein sequence ID" value="NER17988.1"/>
    <property type="molecule type" value="Genomic_DNA"/>
</dbReference>
<accession>A0A6M0CJ71</accession>
<protein>
    <submittedName>
        <fullName evidence="1">DUF1501 domain-containing protein</fullName>
    </submittedName>
</protein>
<dbReference type="Gene3D" id="2.60.40.4070">
    <property type="match status" value="1"/>
</dbReference>